<feature type="region of interest" description="Disordered" evidence="1">
    <location>
        <begin position="1"/>
        <end position="27"/>
    </location>
</feature>
<evidence type="ECO:0000313" key="2">
    <source>
        <dbReference type="EMBL" id="KAK2834806.1"/>
    </source>
</evidence>
<name>A0AA88MC54_TACVA</name>
<organism evidence="2 3">
    <name type="scientific">Tachysurus vachellii</name>
    <name type="common">Darkbarbel catfish</name>
    <name type="synonym">Pelteobagrus vachellii</name>
    <dbReference type="NCBI Taxonomy" id="175792"/>
    <lineage>
        <taxon>Eukaryota</taxon>
        <taxon>Metazoa</taxon>
        <taxon>Chordata</taxon>
        <taxon>Craniata</taxon>
        <taxon>Vertebrata</taxon>
        <taxon>Euteleostomi</taxon>
        <taxon>Actinopterygii</taxon>
        <taxon>Neopterygii</taxon>
        <taxon>Teleostei</taxon>
        <taxon>Ostariophysi</taxon>
        <taxon>Siluriformes</taxon>
        <taxon>Bagridae</taxon>
        <taxon>Tachysurus</taxon>
    </lineage>
</organism>
<proteinExistence type="predicted"/>
<keyword evidence="3" id="KW-1185">Reference proteome</keyword>
<dbReference type="Proteomes" id="UP001187315">
    <property type="component" value="Unassembled WGS sequence"/>
</dbReference>
<evidence type="ECO:0000256" key="1">
    <source>
        <dbReference type="SAM" id="MobiDB-lite"/>
    </source>
</evidence>
<evidence type="ECO:0000313" key="3">
    <source>
        <dbReference type="Proteomes" id="UP001187315"/>
    </source>
</evidence>
<comment type="caution">
    <text evidence="2">The sequence shown here is derived from an EMBL/GenBank/DDBJ whole genome shotgun (WGS) entry which is preliminary data.</text>
</comment>
<dbReference type="EMBL" id="JAVHJS010000015">
    <property type="protein sequence ID" value="KAK2834806.1"/>
    <property type="molecule type" value="Genomic_DNA"/>
</dbReference>
<accession>A0AA88MC54</accession>
<gene>
    <name evidence="2" type="ORF">Q7C36_015507</name>
</gene>
<protein>
    <submittedName>
        <fullName evidence="2">Uncharacterized protein</fullName>
    </submittedName>
</protein>
<dbReference type="AlphaFoldDB" id="A0AA88MC54"/>
<feature type="compositionally biased region" description="Basic and acidic residues" evidence="1">
    <location>
        <begin position="1"/>
        <end position="19"/>
    </location>
</feature>
<reference evidence="2" key="1">
    <citation type="submission" date="2023-08" db="EMBL/GenBank/DDBJ databases">
        <title>Pelteobagrus vachellii genome.</title>
        <authorList>
            <person name="Liu H."/>
        </authorList>
    </citation>
    <scope>NUCLEOTIDE SEQUENCE</scope>
    <source>
        <strain evidence="2">PRFRI_2022a</strain>
        <tissue evidence="2">Muscle</tissue>
    </source>
</reference>
<sequence>MRSYDAPRERKQEREKTDSQRGQSASWGSWTYSNTVIMSPGEKAGMSHEPCPQTVGIRGRASLTVLFDFGAARVDISQRHPASVLSHSSEWQGCHITEDWESDHRCSK</sequence>